<feature type="compositionally biased region" description="Basic and acidic residues" evidence="1">
    <location>
        <begin position="1"/>
        <end position="31"/>
    </location>
</feature>
<dbReference type="EMBL" id="BAAAQD010000016">
    <property type="protein sequence ID" value="GAA1541768.1"/>
    <property type="molecule type" value="Genomic_DNA"/>
</dbReference>
<evidence type="ECO:0000256" key="1">
    <source>
        <dbReference type="SAM" id="MobiDB-lite"/>
    </source>
</evidence>
<dbReference type="Proteomes" id="UP001501470">
    <property type="component" value="Unassembled WGS sequence"/>
</dbReference>
<evidence type="ECO:0000313" key="2">
    <source>
        <dbReference type="EMBL" id="GAA1541768.1"/>
    </source>
</evidence>
<gene>
    <name evidence="2" type="ORF">GCM10009827_071560</name>
</gene>
<accession>A0ABN2BKK3</accession>
<keyword evidence="3" id="KW-1185">Reference proteome</keyword>
<protein>
    <submittedName>
        <fullName evidence="2">Uncharacterized protein</fullName>
    </submittedName>
</protein>
<proteinExistence type="predicted"/>
<feature type="region of interest" description="Disordered" evidence="1">
    <location>
        <begin position="1"/>
        <end position="66"/>
    </location>
</feature>
<evidence type="ECO:0000313" key="3">
    <source>
        <dbReference type="Proteomes" id="UP001501470"/>
    </source>
</evidence>
<comment type="caution">
    <text evidence="2">The sequence shown here is derived from an EMBL/GenBank/DDBJ whole genome shotgun (WGS) entry which is preliminary data.</text>
</comment>
<reference evidence="2 3" key="1">
    <citation type="journal article" date="2019" name="Int. J. Syst. Evol. Microbiol.">
        <title>The Global Catalogue of Microorganisms (GCM) 10K type strain sequencing project: providing services to taxonomists for standard genome sequencing and annotation.</title>
        <authorList>
            <consortium name="The Broad Institute Genomics Platform"/>
            <consortium name="The Broad Institute Genome Sequencing Center for Infectious Disease"/>
            <person name="Wu L."/>
            <person name="Ma J."/>
        </authorList>
    </citation>
    <scope>NUCLEOTIDE SEQUENCE [LARGE SCALE GENOMIC DNA]</scope>
    <source>
        <strain evidence="2 3">JCM 15933</strain>
    </source>
</reference>
<organism evidence="2 3">
    <name type="scientific">Dactylosporangium maewongense</name>
    <dbReference type="NCBI Taxonomy" id="634393"/>
    <lineage>
        <taxon>Bacteria</taxon>
        <taxon>Bacillati</taxon>
        <taxon>Actinomycetota</taxon>
        <taxon>Actinomycetes</taxon>
        <taxon>Micromonosporales</taxon>
        <taxon>Micromonosporaceae</taxon>
        <taxon>Dactylosporangium</taxon>
    </lineage>
</organism>
<sequence length="66" mass="6785">MRAHEHAGKGYRAAEHPARVTRDAGEDRGDHPGSVGGTALTGKRGVGKRTYRVGPAAASTGCSDGR</sequence>
<name>A0ABN2BKK3_9ACTN</name>